<gene>
    <name evidence="2" type="ORF">GA0116948_11535</name>
</gene>
<name>A0A1C4FKM2_9BACT</name>
<proteinExistence type="predicted"/>
<keyword evidence="3" id="KW-1185">Reference proteome</keyword>
<dbReference type="RefSeq" id="WP_165798295.1">
    <property type="nucleotide sequence ID" value="NZ_FMAR01000015.1"/>
</dbReference>
<feature type="signal peptide" evidence="1">
    <location>
        <begin position="1"/>
        <end position="20"/>
    </location>
</feature>
<dbReference type="InterPro" id="IPR032183">
    <property type="entry name" value="PKD-like"/>
</dbReference>
<dbReference type="Proteomes" id="UP000242818">
    <property type="component" value="Unassembled WGS sequence"/>
</dbReference>
<evidence type="ECO:0000313" key="3">
    <source>
        <dbReference type="Proteomes" id="UP000242818"/>
    </source>
</evidence>
<dbReference type="PROSITE" id="PS51257">
    <property type="entry name" value="PROKAR_LIPOPROTEIN"/>
    <property type="match status" value="1"/>
</dbReference>
<dbReference type="AlphaFoldDB" id="A0A1C4FKM2"/>
<dbReference type="Pfam" id="PF16407">
    <property type="entry name" value="PKD_2"/>
    <property type="match status" value="1"/>
</dbReference>
<feature type="chain" id="PRO_5008691972" evidence="1">
    <location>
        <begin position="21"/>
        <end position="478"/>
    </location>
</feature>
<evidence type="ECO:0000313" key="2">
    <source>
        <dbReference type="EMBL" id="SCC56547.1"/>
    </source>
</evidence>
<accession>A0A1C4FKM2</accession>
<evidence type="ECO:0000256" key="1">
    <source>
        <dbReference type="SAM" id="SignalP"/>
    </source>
</evidence>
<dbReference type="EMBL" id="FMAR01000015">
    <property type="protein sequence ID" value="SCC56547.1"/>
    <property type="molecule type" value="Genomic_DNA"/>
</dbReference>
<protein>
    <submittedName>
        <fullName evidence="2">PKD-like family protein</fullName>
    </submittedName>
</protein>
<reference evidence="2 3" key="1">
    <citation type="submission" date="2016-08" db="EMBL/GenBank/DDBJ databases">
        <authorList>
            <person name="Seilhamer J.J."/>
        </authorList>
    </citation>
    <scope>NUCLEOTIDE SEQUENCE [LARGE SCALE GENOMIC DNA]</scope>
    <source>
        <strain evidence="2 3">A37T2</strain>
    </source>
</reference>
<sequence length="478" mass="53465">MKSLHLLLAVMLLLGLSACYKDKGNYTYHNINDIAIETSDTITTTYGDTLHITPILHQQFSDDESPLSFEWSVLVGTSNLDSTYQLLSTTRNLNMPITVPSQSDYYALFYRVHNSATDITYTKIIRMAVTTNYQTGWLALEQSGAQDDISFINTVQNKVYHHTYSHANPGNPMPASATGVYNLDIPAFQSSNGTVHKSSFTAALFANGGYVLDVKSMKADVDYTQLFMNAPQPVAPSFLGLDLNAEMTTINNGHLYRRVMSKENTFDNAYTMADSSDYQLAPMNANTSNSTTLYFDVLHHRFLKEVYKTRLLNKFTPQTWYSFDPSNVPEQPLALGIGYYKYYQYGVFKVPDMDSCILYSYSQGTPLKRTVMHNSPGVASSQAFVFSTIRYQLYYGAANFLYLYDIQANSAAPVYTFAAGETITAMMANGTTGMEVATYNGSQGFVYSFAFTSTGEIDDTQTTRYEGFDKIISLSYKK</sequence>
<dbReference type="STRING" id="1335309.GA0116948_11535"/>
<organism evidence="2 3">
    <name type="scientific">Chitinophaga costaii</name>
    <dbReference type="NCBI Taxonomy" id="1335309"/>
    <lineage>
        <taxon>Bacteria</taxon>
        <taxon>Pseudomonadati</taxon>
        <taxon>Bacteroidota</taxon>
        <taxon>Chitinophagia</taxon>
        <taxon>Chitinophagales</taxon>
        <taxon>Chitinophagaceae</taxon>
        <taxon>Chitinophaga</taxon>
    </lineage>
</organism>
<keyword evidence="1" id="KW-0732">Signal</keyword>